<evidence type="ECO:0000313" key="1">
    <source>
        <dbReference type="EMBL" id="KAK5634056.1"/>
    </source>
</evidence>
<gene>
    <name evidence="1" type="ORF">RRF57_009770</name>
</gene>
<dbReference type="EMBL" id="JAWHQM010000038">
    <property type="protein sequence ID" value="KAK5634056.1"/>
    <property type="molecule type" value="Genomic_DNA"/>
</dbReference>
<sequence>MARGYLILNRALAELEASISLTLATSQAETHATSPALFFSTGSGQEYAQIPSVRGINTE</sequence>
<reference evidence="1 2" key="1">
    <citation type="submission" date="2023-10" db="EMBL/GenBank/DDBJ databases">
        <title>Draft genome sequence of Xylaria bambusicola isolate GMP-LS, the root and basal stem rot pathogen of sugarcane in Indonesia.</title>
        <authorList>
            <person name="Selvaraj P."/>
            <person name="Muralishankar V."/>
            <person name="Muruganantham S."/>
            <person name="Sp S."/>
            <person name="Haryani S."/>
            <person name="Lau K.J.X."/>
            <person name="Naqvi N.I."/>
        </authorList>
    </citation>
    <scope>NUCLEOTIDE SEQUENCE [LARGE SCALE GENOMIC DNA]</scope>
    <source>
        <strain evidence="1">GMP-LS</strain>
    </source>
</reference>
<dbReference type="AlphaFoldDB" id="A0AAN7ZC75"/>
<evidence type="ECO:0000313" key="2">
    <source>
        <dbReference type="Proteomes" id="UP001305414"/>
    </source>
</evidence>
<keyword evidence="2" id="KW-1185">Reference proteome</keyword>
<organism evidence="1 2">
    <name type="scientific">Xylaria bambusicola</name>
    <dbReference type="NCBI Taxonomy" id="326684"/>
    <lineage>
        <taxon>Eukaryota</taxon>
        <taxon>Fungi</taxon>
        <taxon>Dikarya</taxon>
        <taxon>Ascomycota</taxon>
        <taxon>Pezizomycotina</taxon>
        <taxon>Sordariomycetes</taxon>
        <taxon>Xylariomycetidae</taxon>
        <taxon>Xylariales</taxon>
        <taxon>Xylariaceae</taxon>
        <taxon>Xylaria</taxon>
    </lineage>
</organism>
<accession>A0AAN7ZC75</accession>
<protein>
    <submittedName>
        <fullName evidence="1">Uncharacterized protein</fullName>
    </submittedName>
</protein>
<comment type="caution">
    <text evidence="1">The sequence shown here is derived from an EMBL/GenBank/DDBJ whole genome shotgun (WGS) entry which is preliminary data.</text>
</comment>
<dbReference type="Proteomes" id="UP001305414">
    <property type="component" value="Unassembled WGS sequence"/>
</dbReference>
<name>A0AAN7ZC75_9PEZI</name>
<proteinExistence type="predicted"/>